<dbReference type="Pfam" id="PF04977">
    <property type="entry name" value="DivIC"/>
    <property type="match status" value="1"/>
</dbReference>
<comment type="similarity">
    <text evidence="7">Belongs to the FtsL family.</text>
</comment>
<proteinExistence type="inferred from homology"/>
<feature type="compositionally biased region" description="Basic and acidic residues" evidence="10">
    <location>
        <begin position="1"/>
        <end position="10"/>
    </location>
</feature>
<protein>
    <recommendedName>
        <fullName evidence="7 8">Cell division protein FtsL</fullName>
    </recommendedName>
</protein>
<dbReference type="GO" id="GO:0005886">
    <property type="term" value="C:plasma membrane"/>
    <property type="evidence" value="ECO:0007669"/>
    <property type="project" value="UniProtKB-SubCell"/>
</dbReference>
<organism evidence="11 12">
    <name type="scientific">Halobacillus salinus</name>
    <dbReference type="NCBI Taxonomy" id="192814"/>
    <lineage>
        <taxon>Bacteria</taxon>
        <taxon>Bacillati</taxon>
        <taxon>Bacillota</taxon>
        <taxon>Bacilli</taxon>
        <taxon>Bacillales</taxon>
        <taxon>Bacillaceae</taxon>
        <taxon>Halobacillus</taxon>
    </lineage>
</organism>
<evidence type="ECO:0000256" key="8">
    <source>
        <dbReference type="NCBIfam" id="TIGR02209"/>
    </source>
</evidence>
<reference evidence="11 12" key="1">
    <citation type="journal article" date="2003" name="Int. J. Syst. Evol. Microbiol.">
        <title>Halobacillus salinus sp. nov., isolated from a salt lake on the coast of the East Sea in Korea.</title>
        <authorList>
            <person name="Yoon J.H."/>
            <person name="Kang K.H."/>
            <person name="Park Y.H."/>
        </authorList>
    </citation>
    <scope>NUCLEOTIDE SEQUENCE [LARGE SCALE GENOMIC DNA]</scope>
    <source>
        <strain evidence="11 12">HSL-3</strain>
    </source>
</reference>
<evidence type="ECO:0000256" key="5">
    <source>
        <dbReference type="ARBA" id="ARBA00023136"/>
    </source>
</evidence>
<name>A0A4Z0H6L2_9BACI</name>
<feature type="coiled-coil region" evidence="9">
    <location>
        <begin position="62"/>
        <end position="89"/>
    </location>
</feature>
<dbReference type="GO" id="GO:0032153">
    <property type="term" value="C:cell division site"/>
    <property type="evidence" value="ECO:0007669"/>
    <property type="project" value="UniProtKB-UniRule"/>
</dbReference>
<dbReference type="NCBIfam" id="TIGR02209">
    <property type="entry name" value="ftsL_broad"/>
    <property type="match status" value="1"/>
</dbReference>
<dbReference type="InterPro" id="IPR011922">
    <property type="entry name" value="Cell_div_FtsL"/>
</dbReference>
<evidence type="ECO:0000256" key="7">
    <source>
        <dbReference type="HAMAP-Rule" id="MF_00910"/>
    </source>
</evidence>
<gene>
    <name evidence="7 11" type="primary">ftsL</name>
    <name evidence="11" type="ORF">E4663_08455</name>
</gene>
<dbReference type="InterPro" id="IPR007060">
    <property type="entry name" value="FtsL/DivIC"/>
</dbReference>
<sequence>MSVEHARREQQPLQQPNKQKQVKVKVHKKKQWISTGEKFLYSIATAAVVASSLFLVQFSSSTDALNRDIRSLEQNISSQEAKNENLAYQVKELSNPDRILQIAKENGLDIQNAQVKQAGTIGN</sequence>
<keyword evidence="1 7" id="KW-1003">Cell membrane</keyword>
<comment type="caution">
    <text evidence="11">The sequence shown here is derived from an EMBL/GenBank/DDBJ whole genome shotgun (WGS) entry which is preliminary data.</text>
</comment>
<evidence type="ECO:0000256" key="2">
    <source>
        <dbReference type="ARBA" id="ARBA00022618"/>
    </source>
</evidence>
<evidence type="ECO:0000256" key="6">
    <source>
        <dbReference type="ARBA" id="ARBA00023306"/>
    </source>
</evidence>
<accession>A0A4Z0H6L2</accession>
<comment type="subcellular location">
    <subcellularLocation>
        <location evidence="7">Cell membrane</location>
        <topology evidence="7">Single-pass type II membrane protein</topology>
    </subcellularLocation>
    <text evidence="7">Localizes to the division septum where it forms a ring structure.</text>
</comment>
<keyword evidence="9" id="KW-0175">Coiled coil</keyword>
<evidence type="ECO:0000313" key="12">
    <source>
        <dbReference type="Proteomes" id="UP000297982"/>
    </source>
</evidence>
<evidence type="ECO:0000256" key="9">
    <source>
        <dbReference type="SAM" id="Coils"/>
    </source>
</evidence>
<dbReference type="RefSeq" id="WP_135327269.1">
    <property type="nucleotide sequence ID" value="NZ_SRJC01000001.1"/>
</dbReference>
<evidence type="ECO:0000313" key="11">
    <source>
        <dbReference type="EMBL" id="TGB05011.1"/>
    </source>
</evidence>
<evidence type="ECO:0000256" key="3">
    <source>
        <dbReference type="ARBA" id="ARBA00022692"/>
    </source>
</evidence>
<keyword evidence="4 7" id="KW-1133">Transmembrane helix</keyword>
<dbReference type="EMBL" id="SRJC01000001">
    <property type="protein sequence ID" value="TGB05011.1"/>
    <property type="molecule type" value="Genomic_DNA"/>
</dbReference>
<feature type="transmembrane region" description="Helical" evidence="7">
    <location>
        <begin position="39"/>
        <end position="58"/>
    </location>
</feature>
<keyword evidence="5 7" id="KW-0472">Membrane</keyword>
<feature type="region of interest" description="Disordered" evidence="10">
    <location>
        <begin position="1"/>
        <end position="22"/>
    </location>
</feature>
<keyword evidence="12" id="KW-1185">Reference proteome</keyword>
<keyword evidence="2 7" id="KW-0132">Cell division</keyword>
<keyword evidence="6 7" id="KW-0131">Cell cycle</keyword>
<evidence type="ECO:0000256" key="4">
    <source>
        <dbReference type="ARBA" id="ARBA00022989"/>
    </source>
</evidence>
<dbReference type="Proteomes" id="UP000297982">
    <property type="component" value="Unassembled WGS sequence"/>
</dbReference>
<comment type="function">
    <text evidence="7">Essential cell division protein.</text>
</comment>
<evidence type="ECO:0000256" key="1">
    <source>
        <dbReference type="ARBA" id="ARBA00022475"/>
    </source>
</evidence>
<dbReference type="AlphaFoldDB" id="A0A4Z0H6L2"/>
<dbReference type="STRING" id="192814.GCA_900166575_02030"/>
<dbReference type="HAMAP" id="MF_00910">
    <property type="entry name" value="FtsL"/>
    <property type="match status" value="1"/>
</dbReference>
<dbReference type="GO" id="GO:0043093">
    <property type="term" value="P:FtsZ-dependent cytokinesis"/>
    <property type="evidence" value="ECO:0007669"/>
    <property type="project" value="UniProtKB-UniRule"/>
</dbReference>
<evidence type="ECO:0000256" key="10">
    <source>
        <dbReference type="SAM" id="MobiDB-lite"/>
    </source>
</evidence>
<keyword evidence="3 7" id="KW-0812">Transmembrane</keyword>